<feature type="region of interest" description="Disordered" evidence="1">
    <location>
        <begin position="162"/>
        <end position="190"/>
    </location>
</feature>
<name>A0A5E7WLL8_PSEFL</name>
<gene>
    <name evidence="2" type="ORF">PS943_04385</name>
</gene>
<evidence type="ECO:0000256" key="1">
    <source>
        <dbReference type="SAM" id="MobiDB-lite"/>
    </source>
</evidence>
<proteinExistence type="predicted"/>
<sequence length="190" mass="21063">MNTRFALITEISLPLGSVCLDGSYDGAGVWIDFLVAMPCVHVLRYSIRQSAERHGIASAVRTGQWVKAAPTVKHRRISFTCTTLYSPWPVGQEYGNARDFCDLFLSEFFQWPAEMCSNRSDVFKSSFASISEQAEITVASMQGMYLCPSVFSRRESSNKSLMISTEARDPAGPEGRVTDNAHPPNPPVFP</sequence>
<dbReference type="EMBL" id="CABVJH010000008">
    <property type="protein sequence ID" value="VVQ35517.1"/>
    <property type="molecule type" value="Genomic_DNA"/>
</dbReference>
<dbReference type="AlphaFoldDB" id="A0A5E7WLL8"/>
<reference evidence="2 3" key="1">
    <citation type="submission" date="2019-09" db="EMBL/GenBank/DDBJ databases">
        <authorList>
            <person name="Chandra G."/>
            <person name="Truman W A."/>
        </authorList>
    </citation>
    <scope>NUCLEOTIDE SEQUENCE [LARGE SCALE GENOMIC DNA]</scope>
    <source>
        <strain evidence="2">PS943</strain>
    </source>
</reference>
<organism evidence="2 3">
    <name type="scientific">Pseudomonas fluorescens</name>
    <dbReference type="NCBI Taxonomy" id="294"/>
    <lineage>
        <taxon>Bacteria</taxon>
        <taxon>Pseudomonadati</taxon>
        <taxon>Pseudomonadota</taxon>
        <taxon>Gammaproteobacteria</taxon>
        <taxon>Pseudomonadales</taxon>
        <taxon>Pseudomonadaceae</taxon>
        <taxon>Pseudomonas</taxon>
    </lineage>
</organism>
<evidence type="ECO:0000313" key="3">
    <source>
        <dbReference type="Proteomes" id="UP000325645"/>
    </source>
</evidence>
<accession>A0A5E7WLL8</accession>
<evidence type="ECO:0000313" key="2">
    <source>
        <dbReference type="EMBL" id="VVQ35517.1"/>
    </source>
</evidence>
<protein>
    <submittedName>
        <fullName evidence="2">Uncharacterized protein</fullName>
    </submittedName>
</protein>
<feature type="compositionally biased region" description="Basic and acidic residues" evidence="1">
    <location>
        <begin position="166"/>
        <end position="179"/>
    </location>
</feature>
<dbReference type="Proteomes" id="UP000325645">
    <property type="component" value="Unassembled WGS sequence"/>
</dbReference>